<dbReference type="Proteomes" id="UP000289323">
    <property type="component" value="Unassembled WGS sequence"/>
</dbReference>
<dbReference type="PANTHER" id="PTHR42085:SF8">
    <property type="entry name" value="F-BOX DOMAIN-CONTAINING PROTEIN"/>
    <property type="match status" value="1"/>
</dbReference>
<gene>
    <name evidence="1" type="ORF">TT172_LOCUS69</name>
</gene>
<proteinExistence type="predicted"/>
<dbReference type="AlphaFoldDB" id="A0A446B584"/>
<dbReference type="InterPro" id="IPR038883">
    <property type="entry name" value="AN11006-like"/>
</dbReference>
<reference evidence="1 2" key="1">
    <citation type="submission" date="2018-04" db="EMBL/GenBank/DDBJ databases">
        <authorList>
            <person name="Huttner S."/>
            <person name="Dainat J."/>
        </authorList>
    </citation>
    <scope>NUCLEOTIDE SEQUENCE [LARGE SCALE GENOMIC DNA]</scope>
</reference>
<organism evidence="1 2">
    <name type="scientific">Thermothielavioides terrestris</name>
    <dbReference type="NCBI Taxonomy" id="2587410"/>
    <lineage>
        <taxon>Eukaryota</taxon>
        <taxon>Fungi</taxon>
        <taxon>Dikarya</taxon>
        <taxon>Ascomycota</taxon>
        <taxon>Pezizomycotina</taxon>
        <taxon>Sordariomycetes</taxon>
        <taxon>Sordariomycetidae</taxon>
        <taxon>Sordariales</taxon>
        <taxon>Chaetomiaceae</taxon>
        <taxon>Thermothielavioides</taxon>
    </lineage>
</organism>
<evidence type="ECO:0000313" key="1">
    <source>
        <dbReference type="EMBL" id="SPQ17650.1"/>
    </source>
</evidence>
<sequence length="226" mass="24880">MDAPAKINFFHLPREIRDKIYREVLVSPNPIHLVRGLFAEPWKVVAAFPPTRGLALLYVNRQLYDEGRIVLYRSNTFTLVGPNAVLLGDLQEFLACIGSVNSNLLKHICMPFPRVTTADGGAKLNDNDVRCLELLGSSCGGLKTLELTIYSQEVHGPSFASHDSTNAVLIRSALAQLVEHLKVIPSLHSVHISSLRRIAPPIVEVMKGYGWEVSVSEMGVTSNQAL</sequence>
<dbReference type="EMBL" id="OUUZ01000001">
    <property type="protein sequence ID" value="SPQ17650.1"/>
    <property type="molecule type" value="Genomic_DNA"/>
</dbReference>
<evidence type="ECO:0000313" key="2">
    <source>
        <dbReference type="Proteomes" id="UP000289323"/>
    </source>
</evidence>
<name>A0A446B584_9PEZI</name>
<accession>A0A446B584</accession>
<protein>
    <submittedName>
        <fullName evidence="1">E88e5cd0-37d8-4b52-ab01-53f6ae8184e4</fullName>
    </submittedName>
</protein>
<dbReference type="PANTHER" id="PTHR42085">
    <property type="entry name" value="F-BOX DOMAIN-CONTAINING PROTEIN"/>
    <property type="match status" value="1"/>
</dbReference>